<dbReference type="Pfam" id="PF02517">
    <property type="entry name" value="Rce1-like"/>
    <property type="match status" value="1"/>
</dbReference>
<evidence type="ECO:0000313" key="4">
    <source>
        <dbReference type="Proteomes" id="UP000182227"/>
    </source>
</evidence>
<evidence type="ECO:0000259" key="2">
    <source>
        <dbReference type="Pfam" id="PF02517"/>
    </source>
</evidence>
<sequence>MTSENVGFTRLFGGGVFGMIAGVVLAVVATGIAGFIFTWLRKRSGSLIAPIALHWSLNGVGALAAAMVWHLST</sequence>
<evidence type="ECO:0000313" key="3">
    <source>
        <dbReference type="EMBL" id="CQD19141.1"/>
    </source>
</evidence>
<dbReference type="GO" id="GO:0004175">
    <property type="term" value="F:endopeptidase activity"/>
    <property type="evidence" value="ECO:0007669"/>
    <property type="project" value="UniProtKB-ARBA"/>
</dbReference>
<dbReference type="Proteomes" id="UP000182227">
    <property type="component" value="Unassembled WGS sequence"/>
</dbReference>
<feature type="transmembrane region" description="Helical" evidence="1">
    <location>
        <begin position="12"/>
        <end position="40"/>
    </location>
</feature>
<dbReference type="InterPro" id="IPR003675">
    <property type="entry name" value="Rce1/LyrA-like_dom"/>
</dbReference>
<reference evidence="3 4" key="1">
    <citation type="submission" date="2015-03" db="EMBL/GenBank/DDBJ databases">
        <authorList>
            <person name="Murphy D."/>
        </authorList>
    </citation>
    <scope>NUCLEOTIDE SEQUENCE [LARGE SCALE GENOMIC DNA]</scope>
    <source>
        <strain evidence="3 4">D16</strain>
    </source>
</reference>
<feature type="domain" description="CAAX prenyl protease 2/Lysostaphin resistance protein A-like" evidence="2">
    <location>
        <begin position="14"/>
        <end position="59"/>
    </location>
</feature>
<keyword evidence="1" id="KW-0472">Membrane</keyword>
<dbReference type="GO" id="GO:0080120">
    <property type="term" value="P:CAAX-box protein maturation"/>
    <property type="evidence" value="ECO:0007669"/>
    <property type="project" value="UniProtKB-ARBA"/>
</dbReference>
<name>A0A0U1DMA2_9MYCO</name>
<dbReference type="AlphaFoldDB" id="A0A0U1DMA2"/>
<evidence type="ECO:0000256" key="1">
    <source>
        <dbReference type="SAM" id="Phobius"/>
    </source>
</evidence>
<organism evidence="3 4">
    <name type="scientific">Mycolicibacterium conceptionense</name>
    <dbReference type="NCBI Taxonomy" id="451644"/>
    <lineage>
        <taxon>Bacteria</taxon>
        <taxon>Bacillati</taxon>
        <taxon>Actinomycetota</taxon>
        <taxon>Actinomycetes</taxon>
        <taxon>Mycobacteriales</taxon>
        <taxon>Mycobacteriaceae</taxon>
        <taxon>Mycolicibacterium</taxon>
    </lineage>
</organism>
<keyword evidence="1" id="KW-1133">Transmembrane helix</keyword>
<accession>A0A0U1DMA2</accession>
<dbReference type="EMBL" id="CTEF01000003">
    <property type="protein sequence ID" value="CQD19141.1"/>
    <property type="molecule type" value="Genomic_DNA"/>
</dbReference>
<proteinExistence type="predicted"/>
<gene>
    <name evidence="3" type="ORF">BN970_04301</name>
</gene>
<feature type="transmembrane region" description="Helical" evidence="1">
    <location>
        <begin position="52"/>
        <end position="71"/>
    </location>
</feature>
<keyword evidence="1" id="KW-0812">Transmembrane</keyword>
<protein>
    <submittedName>
        <fullName evidence="3">Putative integral membrane protein</fullName>
    </submittedName>
</protein>